<evidence type="ECO:0000256" key="2">
    <source>
        <dbReference type="ARBA" id="ARBA00007165"/>
    </source>
</evidence>
<evidence type="ECO:0000256" key="4">
    <source>
        <dbReference type="ARBA" id="ARBA00022989"/>
    </source>
</evidence>
<gene>
    <name evidence="7" type="ORF">ACFQND_14775</name>
</gene>
<evidence type="ECO:0000256" key="3">
    <source>
        <dbReference type="ARBA" id="ARBA00022692"/>
    </source>
</evidence>
<evidence type="ECO:0000313" key="8">
    <source>
        <dbReference type="Proteomes" id="UP001596270"/>
    </source>
</evidence>
<feature type="transmembrane region" description="Helical" evidence="6">
    <location>
        <begin position="170"/>
        <end position="191"/>
    </location>
</feature>
<comment type="caution">
    <text evidence="7">The sequence shown here is derived from an EMBL/GenBank/DDBJ whole genome shotgun (WGS) entry which is preliminary data.</text>
</comment>
<feature type="transmembrane region" description="Helical" evidence="6">
    <location>
        <begin position="211"/>
        <end position="231"/>
    </location>
</feature>
<dbReference type="RefSeq" id="WP_371438377.1">
    <property type="nucleotide sequence ID" value="NZ_JBHSRS010000078.1"/>
</dbReference>
<keyword evidence="3 6" id="KW-0812">Transmembrane</keyword>
<dbReference type="Pfam" id="PF02104">
    <property type="entry name" value="SURF1"/>
    <property type="match status" value="1"/>
</dbReference>
<keyword evidence="5 6" id="KW-0472">Membrane</keyword>
<name>A0ABW1U188_9BURK</name>
<dbReference type="Proteomes" id="UP001596270">
    <property type="component" value="Unassembled WGS sequence"/>
</dbReference>
<feature type="transmembrane region" description="Helical" evidence="6">
    <location>
        <begin position="6"/>
        <end position="28"/>
    </location>
</feature>
<keyword evidence="6" id="KW-1003">Cell membrane</keyword>
<keyword evidence="4 6" id="KW-1133">Transmembrane helix</keyword>
<comment type="subcellular location">
    <subcellularLocation>
        <location evidence="6">Cell membrane</location>
        <topology evidence="6">Multi-pass membrane protein</topology>
    </subcellularLocation>
    <subcellularLocation>
        <location evidence="1">Membrane</location>
    </subcellularLocation>
</comment>
<keyword evidence="8" id="KW-1185">Reference proteome</keyword>
<dbReference type="InterPro" id="IPR045214">
    <property type="entry name" value="Surf1/Surf4"/>
</dbReference>
<dbReference type="PANTHER" id="PTHR23427">
    <property type="entry name" value="SURFEIT LOCUS PROTEIN"/>
    <property type="match status" value="1"/>
</dbReference>
<evidence type="ECO:0000313" key="7">
    <source>
        <dbReference type="EMBL" id="MFC6282486.1"/>
    </source>
</evidence>
<organism evidence="7 8">
    <name type="scientific">Polaromonas aquatica</name>
    <dbReference type="NCBI Taxonomy" id="332657"/>
    <lineage>
        <taxon>Bacteria</taxon>
        <taxon>Pseudomonadati</taxon>
        <taxon>Pseudomonadota</taxon>
        <taxon>Betaproteobacteria</taxon>
        <taxon>Burkholderiales</taxon>
        <taxon>Comamonadaceae</taxon>
        <taxon>Polaromonas</taxon>
    </lineage>
</organism>
<dbReference type="PROSITE" id="PS50895">
    <property type="entry name" value="SURF1"/>
    <property type="match status" value="1"/>
</dbReference>
<protein>
    <recommendedName>
        <fullName evidence="6">SURF1-like protein</fullName>
    </recommendedName>
</protein>
<dbReference type="InterPro" id="IPR002994">
    <property type="entry name" value="Surf1/Shy1"/>
</dbReference>
<evidence type="ECO:0000256" key="1">
    <source>
        <dbReference type="ARBA" id="ARBA00004370"/>
    </source>
</evidence>
<proteinExistence type="inferred from homology"/>
<accession>A0ABW1U188</accession>
<evidence type="ECO:0000256" key="5">
    <source>
        <dbReference type="ARBA" id="ARBA00023136"/>
    </source>
</evidence>
<comment type="similarity">
    <text evidence="2 6">Belongs to the SURF1 family.</text>
</comment>
<reference evidence="8" key="1">
    <citation type="journal article" date="2019" name="Int. J. Syst. Evol. Microbiol.">
        <title>The Global Catalogue of Microorganisms (GCM) 10K type strain sequencing project: providing services to taxonomists for standard genome sequencing and annotation.</title>
        <authorList>
            <consortium name="The Broad Institute Genomics Platform"/>
            <consortium name="The Broad Institute Genome Sequencing Center for Infectious Disease"/>
            <person name="Wu L."/>
            <person name="Ma J."/>
        </authorList>
    </citation>
    <scope>NUCLEOTIDE SEQUENCE [LARGE SCALE GENOMIC DNA]</scope>
    <source>
        <strain evidence="8">CCUG 39402</strain>
    </source>
</reference>
<evidence type="ECO:0000256" key="6">
    <source>
        <dbReference type="RuleBase" id="RU363076"/>
    </source>
</evidence>
<sequence length="251" mass="27562">MTPTLYGPRFWFVTAAALLVAAVTFSLGQWQLSRAAQKEALQSAIESQGRLAALDNPALLAMQNITDAVHRPATLSGVWQSGHTVFLDNRPMDGKTGFVVVTPLALAGSPQVILVQRGWVPRNFTDRTRLPDIPTPPGLVTVSGRIAPPPSKLYEFKGAESGRIRQNMDLPAFAGEIALPLLPVSMLQTGAASEGLLRDWAAPNLGVEKHYGYAFQWFGLCALVVFLYFWFQIISPLRLKRLKQTQERPTP</sequence>
<dbReference type="CDD" id="cd06662">
    <property type="entry name" value="SURF1"/>
    <property type="match status" value="1"/>
</dbReference>
<dbReference type="PANTHER" id="PTHR23427:SF2">
    <property type="entry name" value="SURFEIT LOCUS PROTEIN 1"/>
    <property type="match status" value="1"/>
</dbReference>
<dbReference type="EMBL" id="JBHSRS010000078">
    <property type="protein sequence ID" value="MFC6282486.1"/>
    <property type="molecule type" value="Genomic_DNA"/>
</dbReference>